<dbReference type="GeneID" id="60871767"/>
<sequence length="206" mass="24131">MNQEEKWLKWAMEIQAIAQNGLWYGKDEFDKERYTRLRELSVEILSEYTEVSKEKVYDLFCTEFGYQTPKLDTRAAIFKDEKILLVQEKDGRWSLPGGWVDFDLSIRENTIKEVKEEAGLEVECQKIIALHDRKRHNLPIYPYNICKVFVLCKLIGGQFQENSETLGFQYFALNELPELSGAKNTAEQIALCFQAKNDPNWQVVFD</sequence>
<evidence type="ECO:0000313" key="2">
    <source>
        <dbReference type="EMBL" id="OUZ19191.1"/>
    </source>
</evidence>
<dbReference type="PROSITE" id="PS51462">
    <property type="entry name" value="NUDIX"/>
    <property type="match status" value="1"/>
</dbReference>
<dbReference type="SUPFAM" id="SSF55811">
    <property type="entry name" value="Nudix"/>
    <property type="match status" value="1"/>
</dbReference>
<dbReference type="PANTHER" id="PTHR43736">
    <property type="entry name" value="ADP-RIBOSE PYROPHOSPHATASE"/>
    <property type="match status" value="1"/>
</dbReference>
<dbReference type="Gene3D" id="6.10.250.1120">
    <property type="match status" value="1"/>
</dbReference>
<reference evidence="2 3" key="1">
    <citation type="submission" date="2017-05" db="EMBL/GenBank/DDBJ databases">
        <title>The Genome Sequence of Enterococcus faecium 2D5_DIV0622.</title>
        <authorList>
            <consortium name="The Broad Institute Genomics Platform"/>
            <consortium name="The Broad Institute Genomic Center for Infectious Diseases"/>
            <person name="Earl A."/>
            <person name="Manson A."/>
            <person name="Schwartman J."/>
            <person name="Gilmore M."/>
            <person name="Abouelleil A."/>
            <person name="Cao P."/>
            <person name="Chapman S."/>
            <person name="Cusick C."/>
            <person name="Shea T."/>
            <person name="Young S."/>
            <person name="Neafsey D."/>
            <person name="Nusbaum C."/>
            <person name="Birren B."/>
        </authorList>
    </citation>
    <scope>NUCLEOTIDE SEQUENCE [LARGE SCALE GENOMIC DNA]</scope>
    <source>
        <strain evidence="2 3">2D5_DIV0622</strain>
    </source>
</reference>
<dbReference type="InterPro" id="IPR015797">
    <property type="entry name" value="NUDIX_hydrolase-like_dom_sf"/>
</dbReference>
<dbReference type="EMBL" id="NIBL01000001">
    <property type="protein sequence ID" value="OUZ19191.1"/>
    <property type="molecule type" value="Genomic_DNA"/>
</dbReference>
<comment type="similarity">
    <text evidence="1">Belongs to the Nudix hydrolase family.</text>
</comment>
<dbReference type="Proteomes" id="UP000196503">
    <property type="component" value="Unassembled WGS sequence"/>
</dbReference>
<dbReference type="RefSeq" id="WP_016252264.1">
    <property type="nucleotide sequence ID" value="NZ_CP010063.1"/>
</dbReference>
<dbReference type="PANTHER" id="PTHR43736:SF1">
    <property type="entry name" value="DIHYDRONEOPTERIN TRIPHOSPHATE DIPHOSPHATASE"/>
    <property type="match status" value="1"/>
</dbReference>
<comment type="caution">
    <text evidence="2">The sequence shown here is derived from an EMBL/GenBank/DDBJ whole genome shotgun (WGS) entry which is preliminary data.</text>
</comment>
<organism evidence="2 3">
    <name type="scientific">Enterococcus cecorum</name>
    <dbReference type="NCBI Taxonomy" id="44008"/>
    <lineage>
        <taxon>Bacteria</taxon>
        <taxon>Bacillati</taxon>
        <taxon>Bacillota</taxon>
        <taxon>Bacilli</taxon>
        <taxon>Lactobacillales</taxon>
        <taxon>Enterococcaceae</taxon>
        <taxon>Enterococcus</taxon>
    </lineage>
</organism>
<dbReference type="InterPro" id="IPR059176">
    <property type="entry name" value="UDP-X_N"/>
</dbReference>
<name>A0A0I9WLP7_9ENTE</name>
<dbReference type="CDD" id="cd18889">
    <property type="entry name" value="NUDIX_ADPRase"/>
    <property type="match status" value="1"/>
</dbReference>
<dbReference type="Gene3D" id="3.90.79.10">
    <property type="entry name" value="Nucleoside Triphosphate Pyrophosphohydrolase"/>
    <property type="match status" value="1"/>
</dbReference>
<evidence type="ECO:0000313" key="3">
    <source>
        <dbReference type="Proteomes" id="UP000196503"/>
    </source>
</evidence>
<proteinExistence type="inferred from homology"/>
<protein>
    <submittedName>
        <fullName evidence="2">Uncharacterized protein</fullName>
    </submittedName>
</protein>
<dbReference type="Pfam" id="PF12535">
    <property type="entry name" value="Nudix_N"/>
    <property type="match status" value="1"/>
</dbReference>
<dbReference type="AlphaFoldDB" id="A0A0I9WLP7"/>
<dbReference type="InterPro" id="IPR000086">
    <property type="entry name" value="NUDIX_hydrolase_dom"/>
</dbReference>
<gene>
    <name evidence="2" type="ORF">A5869_000840</name>
</gene>
<evidence type="ECO:0000256" key="1">
    <source>
        <dbReference type="ARBA" id="ARBA00005582"/>
    </source>
</evidence>
<accession>A0A0I9WLP7</accession>
<dbReference type="Pfam" id="PF00293">
    <property type="entry name" value="NUDIX"/>
    <property type="match status" value="1"/>
</dbReference>